<evidence type="ECO:0000313" key="2">
    <source>
        <dbReference type="EMBL" id="GAW81346.1"/>
    </source>
</evidence>
<dbReference type="InterPro" id="IPR052623">
    <property type="entry name" value="DAAF5"/>
</dbReference>
<keyword evidence="3" id="KW-1185">Reference proteome</keyword>
<evidence type="ECO:0000256" key="1">
    <source>
        <dbReference type="SAM" id="MobiDB-lite"/>
    </source>
</evidence>
<dbReference type="OMA" id="CEINCLM"/>
<proteinExistence type="predicted"/>
<dbReference type="PANTHER" id="PTHR16216:SF2">
    <property type="entry name" value="DYNEIN AXONEMAL ASSEMBLY FACTOR 5"/>
    <property type="match status" value="1"/>
</dbReference>
<organism evidence="2 3">
    <name type="scientific">Plasmodium gonderi</name>
    <dbReference type="NCBI Taxonomy" id="77519"/>
    <lineage>
        <taxon>Eukaryota</taxon>
        <taxon>Sar</taxon>
        <taxon>Alveolata</taxon>
        <taxon>Apicomplexa</taxon>
        <taxon>Aconoidasida</taxon>
        <taxon>Haemosporida</taxon>
        <taxon>Plasmodiidae</taxon>
        <taxon>Plasmodium</taxon>
        <taxon>Plasmodium (Plasmodium)</taxon>
    </lineage>
</organism>
<feature type="region of interest" description="Disordered" evidence="1">
    <location>
        <begin position="527"/>
        <end position="581"/>
    </location>
</feature>
<dbReference type="PANTHER" id="PTHR16216">
    <property type="entry name" value="DYNEIN ASSEMBLY FACTOR 5, AXONEMAL"/>
    <property type="match status" value="1"/>
</dbReference>
<accession>A0A1Y1JFS2</accession>
<dbReference type="GeneID" id="39748068"/>
<dbReference type="RefSeq" id="XP_028543935.1">
    <property type="nucleotide sequence ID" value="XM_028688134.1"/>
</dbReference>
<name>A0A1Y1JFS2_PLAGO</name>
<dbReference type="OrthoDB" id="413572at2759"/>
<evidence type="ECO:0000313" key="3">
    <source>
        <dbReference type="Proteomes" id="UP000195521"/>
    </source>
</evidence>
<protein>
    <submittedName>
        <fullName evidence="2">Uncharacterized protein</fullName>
    </submittedName>
</protein>
<gene>
    <name evidence="2" type="ORF">PGO_101030</name>
</gene>
<sequence>MIQQIFNPAKEKKKTKQYDCIITDALHYYKNGSRVRFKDNVGTNNGTHGVVGQIWKLKEGKENFKINNVNDGDIKKKSNGVIGVEFERVNSLDSNLCFSNESHRDELLRTLKHYINEYMYDVQEEKYKEIINCADKKKLLKKYIYEIKKYNFVVLEDLFFFFSISNDYNDYALSKMFHCLLLVFDKKEEKYVLLVLYIFLMLLNENSINKYFTYIIDCLINILNVHECTLPIDEINDNIRLFDHKPMILNTYLVNENARYFLFSYFCFLTCTISKQKFMSHADKIIRVCLVGIFDQCCEINCLMMNFIQEIIEQVEDHYINYHYIISTCLLKCLCNKYSKVKIKCMDTLTKLILNNNNSKSYKIIEMLVGYKDPNVIPIKCFYDHTYVNINYLCNLYNDKSVKVKFNFYSFLFILLYEFNESNDFITFLMPYLFSACCDNYKIFRLLSFLYIQLICRKKKFDMDKNMNDEIIYQFNSEWSYKTSFTLPLPLTEYYFHPFCRNSILVKKNMYKLDIAMSPFCSDKSGINHASQEEKRNQHPSSASATSDGDEKEKTFRSSNMNKKKMNNSSNPTENTFTYEPGEKKNFNSLEKYEFDEMKEDEYSVEYYQNLLLNFLKSNKRISNIIRDNKIKQVNITYNEMNKQCKQLSFTILNAYFKCLYKVKEDETNQLESLENIKIILLLFYFIEDNITEHIPYFISHLLHAFEKKLDEERWCIYMNCLYLIGSYVKPSNYYFFLENYLKNVKENNQKQVTLTCLYMLNGIGTGTIETYKNIKKRHHIQNGIHDCFVEVLKKMINLLFYVLNEDEHLEKYFLILQIIHTIVGNECTFTRLDANHIIQLVILLHISFNKIRNVRNNFSKGKDKICLNKNFYLPIDVLDIHFYVSRIKKIKNFEHLDMNKEQININIGSEILYKIFKLSDDNLNQQIIILQILSDELLYNSNYVYFLIQYIIKRQTFFYDKSFSIFLCKIIIKILNLNQNKKNIIKRVFYNEDLELYDIYQENKEKNKNQIKHVFLEHVCTIFLLFIFKNLNIYETFNNVIETCKIILYLLIEVKNPYSFLFFVKQASLVNKLCDILECREAKSIYFCKHITNDMHINYEKYINNDGDIKYLDHINIGKKISIRNKVNNEVDILFYFVSICIYLIYYKSLYCLSTLLKEQCEDREDIKLNELFTNFFDGTQKRVLNALKVNEKSSYTSSNLYKKTIEEMLRDKKDFSELFLIRNKILNSPDYNDLILNIHIYFRHSFALLQGVHMFLLHPVILHYFYEVNQENIPNYNCHNSVDLPKEDFSTRKNNFVEEKNSNYCVTHEQGQYGFIKQMEIFFQQEDVNNIIGITYDHTNLSNYFKTHDLVFFILEHDIYHIPFRIFEKNSQIILLYSSLLFFADEFFQTFVPGNNDSSFLSNISVGLSNKFFVNPLQINEEHLTSFFNLLVLLYLENEDIFRDALVKTRQNESVQQNVNFDKSLFSNIVNNILFSYDKKDTTKDSLCCCLNFLLNVLSVNYGDILISLKGAYTRTKHVKRLEVCNAIISTFL</sequence>
<comment type="caution">
    <text evidence="2">The sequence shown here is derived from an EMBL/GenBank/DDBJ whole genome shotgun (WGS) entry which is preliminary data.</text>
</comment>
<dbReference type="SUPFAM" id="SSF48371">
    <property type="entry name" value="ARM repeat"/>
    <property type="match status" value="1"/>
</dbReference>
<dbReference type="EMBL" id="BDQF01000011">
    <property type="protein sequence ID" value="GAW81346.1"/>
    <property type="molecule type" value="Genomic_DNA"/>
</dbReference>
<reference evidence="3" key="1">
    <citation type="submission" date="2017-04" db="EMBL/GenBank/DDBJ databases">
        <title>Plasmodium gonderi genome.</title>
        <authorList>
            <person name="Arisue N."/>
            <person name="Honma H."/>
            <person name="Kawai S."/>
            <person name="Tougan T."/>
            <person name="Tanabe K."/>
            <person name="Horii T."/>
        </authorList>
    </citation>
    <scope>NUCLEOTIDE SEQUENCE [LARGE SCALE GENOMIC DNA]</scope>
    <source>
        <strain evidence="3">ATCC 30045</strain>
    </source>
</reference>
<dbReference type="Proteomes" id="UP000195521">
    <property type="component" value="Unassembled WGS sequence"/>
</dbReference>
<dbReference type="InterPro" id="IPR016024">
    <property type="entry name" value="ARM-type_fold"/>
</dbReference>